<name>A0ABS3Z530_9BACT</name>
<accession>A0ABS3Z530</accession>
<dbReference type="EMBL" id="JAGHKO010000024">
    <property type="protein sequence ID" value="MBO9205280.1"/>
    <property type="molecule type" value="Genomic_DNA"/>
</dbReference>
<dbReference type="Proteomes" id="UP000677244">
    <property type="component" value="Unassembled WGS sequence"/>
</dbReference>
<comment type="caution">
    <text evidence="1">The sequence shown here is derived from an EMBL/GenBank/DDBJ whole genome shotgun (WGS) entry which is preliminary data.</text>
</comment>
<protein>
    <submittedName>
        <fullName evidence="1">Uncharacterized protein</fullName>
    </submittedName>
</protein>
<proteinExistence type="predicted"/>
<sequence>MEFIENASEKYRKYLLEITYDNQCYYTVSGLDLEDEEKDKLLINSKKQLVLFSDVASLLKAIKNGDYYFDKNNIQKWEAAFSSSDGPYAAIDFDILGKPAIDFTDPATLISIHLTIGILSDFAIQVDDKLLLARLYQSIIEEFKDSVMDYAIWKTTEDIAIAFNRNLFLGILNELYFSLKEGMITVV</sequence>
<keyword evidence="2" id="KW-1185">Reference proteome</keyword>
<evidence type="ECO:0000313" key="2">
    <source>
        <dbReference type="Proteomes" id="UP000677244"/>
    </source>
</evidence>
<reference evidence="1 2" key="1">
    <citation type="submission" date="2021-03" db="EMBL/GenBank/DDBJ databases">
        <title>Assistant Professor.</title>
        <authorList>
            <person name="Huq M.A."/>
        </authorList>
    </citation>
    <scope>NUCLEOTIDE SEQUENCE [LARGE SCALE GENOMIC DNA]</scope>
    <source>
        <strain evidence="1 2">MAH-29</strain>
    </source>
</reference>
<dbReference type="RefSeq" id="WP_209144701.1">
    <property type="nucleotide sequence ID" value="NZ_JAGHKO010000024.1"/>
</dbReference>
<gene>
    <name evidence="1" type="ORF">J7I42_33640</name>
</gene>
<organism evidence="1 2">
    <name type="scientific">Niastella soli</name>
    <dbReference type="NCBI Taxonomy" id="2821487"/>
    <lineage>
        <taxon>Bacteria</taxon>
        <taxon>Pseudomonadati</taxon>
        <taxon>Bacteroidota</taxon>
        <taxon>Chitinophagia</taxon>
        <taxon>Chitinophagales</taxon>
        <taxon>Chitinophagaceae</taxon>
        <taxon>Niastella</taxon>
    </lineage>
</organism>
<evidence type="ECO:0000313" key="1">
    <source>
        <dbReference type="EMBL" id="MBO9205280.1"/>
    </source>
</evidence>